<gene>
    <name evidence="7" type="ORF">IAC39_03755</name>
</gene>
<reference evidence="7" key="2">
    <citation type="journal article" date="2021" name="PeerJ">
        <title>Extensive microbial diversity within the chicken gut microbiome revealed by metagenomics and culture.</title>
        <authorList>
            <person name="Gilroy R."/>
            <person name="Ravi A."/>
            <person name="Getino M."/>
            <person name="Pursley I."/>
            <person name="Horton D.L."/>
            <person name="Alikhan N.F."/>
            <person name="Baker D."/>
            <person name="Gharbi K."/>
            <person name="Hall N."/>
            <person name="Watson M."/>
            <person name="Adriaenssens E.M."/>
            <person name="Foster-Nyarko E."/>
            <person name="Jarju S."/>
            <person name="Secka A."/>
            <person name="Antonio M."/>
            <person name="Oren A."/>
            <person name="Chaudhuri R.R."/>
            <person name="La Ragione R."/>
            <person name="Hildebrand F."/>
            <person name="Pallen M.J."/>
        </authorList>
    </citation>
    <scope>NUCLEOTIDE SEQUENCE</scope>
    <source>
        <strain evidence="7">CHK33-4379</strain>
    </source>
</reference>
<dbReference type="PANTHER" id="PTHR47683:SF4">
    <property type="entry name" value="PSEUDOURIDINE SYNTHASE"/>
    <property type="match status" value="1"/>
</dbReference>
<sequence>MPLIRLDRFICSQLPGVSRSGVKELCKKGQISVNGETERSPERKIDPYTAEVAVLGRRITYKEHLYIMLNKPAGVVCATRDGLSQTVIELLPPELRRQGLFPAGRLDKDTVGFVLITDDGELAHRMLSPRSHVPKTYFVRLEKPICPGAGEAFAAGLTLLDGTKCLPAELICSQKPDECTVVLHEGMFHQIKRMFEALDNNVIFLKRIAIGGVKLDNNLPYGGVRELKSDEVKALTSAE</sequence>
<dbReference type="PROSITE" id="PS50889">
    <property type="entry name" value="S4"/>
    <property type="match status" value="1"/>
</dbReference>
<dbReference type="EC" id="5.4.99.-" evidence="5"/>
<dbReference type="GO" id="GO:0120159">
    <property type="term" value="F:rRNA pseudouridine synthase activity"/>
    <property type="evidence" value="ECO:0007669"/>
    <property type="project" value="UniProtKB-ARBA"/>
</dbReference>
<dbReference type="CDD" id="cd02553">
    <property type="entry name" value="PseudoU_synth_RsuA"/>
    <property type="match status" value="1"/>
</dbReference>
<evidence type="ECO:0000313" key="7">
    <source>
        <dbReference type="EMBL" id="HIT58812.1"/>
    </source>
</evidence>
<dbReference type="InterPro" id="IPR050343">
    <property type="entry name" value="RsuA_PseudoU_synthase"/>
</dbReference>
<evidence type="ECO:0000256" key="2">
    <source>
        <dbReference type="ARBA" id="ARBA00022884"/>
    </source>
</evidence>
<evidence type="ECO:0000256" key="5">
    <source>
        <dbReference type="RuleBase" id="RU003887"/>
    </source>
</evidence>
<dbReference type="Gene3D" id="3.30.70.580">
    <property type="entry name" value="Pseudouridine synthase I, catalytic domain, N-terminal subdomain"/>
    <property type="match status" value="1"/>
</dbReference>
<dbReference type="Gene3D" id="3.10.290.10">
    <property type="entry name" value="RNA-binding S4 domain"/>
    <property type="match status" value="1"/>
</dbReference>
<comment type="similarity">
    <text evidence="1 5">Belongs to the pseudouridine synthase RsuA family.</text>
</comment>
<reference evidence="7" key="1">
    <citation type="submission" date="2020-10" db="EMBL/GenBank/DDBJ databases">
        <authorList>
            <person name="Gilroy R."/>
        </authorList>
    </citation>
    <scope>NUCLEOTIDE SEQUENCE</scope>
    <source>
        <strain evidence="7">CHK33-4379</strain>
    </source>
</reference>
<dbReference type="CDD" id="cd00165">
    <property type="entry name" value="S4"/>
    <property type="match status" value="1"/>
</dbReference>
<accession>A0A9D1GTU8</accession>
<dbReference type="AlphaFoldDB" id="A0A9D1GTU8"/>
<dbReference type="PANTHER" id="PTHR47683">
    <property type="entry name" value="PSEUDOURIDINE SYNTHASE FAMILY PROTEIN-RELATED"/>
    <property type="match status" value="1"/>
</dbReference>
<dbReference type="PROSITE" id="PS01149">
    <property type="entry name" value="PSI_RSU"/>
    <property type="match status" value="1"/>
</dbReference>
<dbReference type="Proteomes" id="UP000824136">
    <property type="component" value="Unassembled WGS sequence"/>
</dbReference>
<name>A0A9D1GTU8_9FIRM</name>
<dbReference type="SUPFAM" id="SSF55174">
    <property type="entry name" value="Alpha-L RNA-binding motif"/>
    <property type="match status" value="1"/>
</dbReference>
<dbReference type="InterPro" id="IPR018496">
    <property type="entry name" value="PsdUridine_synth_RsuA/RluB_CS"/>
</dbReference>
<dbReference type="GO" id="GO:0000455">
    <property type="term" value="P:enzyme-directed rRNA pseudouridine synthesis"/>
    <property type="evidence" value="ECO:0007669"/>
    <property type="project" value="UniProtKB-ARBA"/>
</dbReference>
<evidence type="ECO:0000256" key="3">
    <source>
        <dbReference type="ARBA" id="ARBA00023235"/>
    </source>
</evidence>
<evidence type="ECO:0000256" key="4">
    <source>
        <dbReference type="PROSITE-ProRule" id="PRU00182"/>
    </source>
</evidence>
<dbReference type="Gene3D" id="3.30.70.1560">
    <property type="entry name" value="Alpha-L RNA-binding motif"/>
    <property type="match status" value="1"/>
</dbReference>
<keyword evidence="3 5" id="KW-0413">Isomerase</keyword>
<dbReference type="SMART" id="SM00363">
    <property type="entry name" value="S4"/>
    <property type="match status" value="1"/>
</dbReference>
<dbReference type="InterPro" id="IPR002942">
    <property type="entry name" value="S4_RNA-bd"/>
</dbReference>
<dbReference type="Pfam" id="PF01479">
    <property type="entry name" value="S4"/>
    <property type="match status" value="1"/>
</dbReference>
<dbReference type="InterPro" id="IPR036986">
    <property type="entry name" value="S4_RNA-bd_sf"/>
</dbReference>
<dbReference type="InterPro" id="IPR020103">
    <property type="entry name" value="PsdUridine_synth_cat_dom_sf"/>
</dbReference>
<dbReference type="NCBIfam" id="TIGR00093">
    <property type="entry name" value="pseudouridine synthase"/>
    <property type="match status" value="1"/>
</dbReference>
<comment type="caution">
    <text evidence="7">The sequence shown here is derived from an EMBL/GenBank/DDBJ whole genome shotgun (WGS) entry which is preliminary data.</text>
</comment>
<proteinExistence type="inferred from homology"/>
<keyword evidence="2 4" id="KW-0694">RNA-binding</keyword>
<evidence type="ECO:0000313" key="8">
    <source>
        <dbReference type="Proteomes" id="UP000824136"/>
    </source>
</evidence>
<evidence type="ECO:0000259" key="6">
    <source>
        <dbReference type="SMART" id="SM00363"/>
    </source>
</evidence>
<dbReference type="GO" id="GO:0003723">
    <property type="term" value="F:RNA binding"/>
    <property type="evidence" value="ECO:0007669"/>
    <property type="project" value="UniProtKB-KW"/>
</dbReference>
<evidence type="ECO:0000256" key="1">
    <source>
        <dbReference type="ARBA" id="ARBA00008348"/>
    </source>
</evidence>
<dbReference type="InterPro" id="IPR020094">
    <property type="entry name" value="TruA/RsuA/RluB/E/F_N"/>
</dbReference>
<dbReference type="InterPro" id="IPR042092">
    <property type="entry name" value="PsdUridine_s_RsuA/RluB/E/F_cat"/>
</dbReference>
<dbReference type="EMBL" id="DVLL01000015">
    <property type="protein sequence ID" value="HIT58812.1"/>
    <property type="molecule type" value="Genomic_DNA"/>
</dbReference>
<organism evidence="7 8">
    <name type="scientific">Candidatus Faeciplasma pullistercoris</name>
    <dbReference type="NCBI Taxonomy" id="2840800"/>
    <lineage>
        <taxon>Bacteria</taxon>
        <taxon>Bacillati</taxon>
        <taxon>Bacillota</taxon>
        <taxon>Clostridia</taxon>
        <taxon>Eubacteriales</taxon>
        <taxon>Oscillospiraceae</taxon>
        <taxon>Oscillospiraceae incertae sedis</taxon>
        <taxon>Candidatus Faeciplasma</taxon>
    </lineage>
</organism>
<dbReference type="InterPro" id="IPR006145">
    <property type="entry name" value="PsdUridine_synth_RsuA/RluA"/>
</dbReference>
<dbReference type="Pfam" id="PF00849">
    <property type="entry name" value="PseudoU_synth_2"/>
    <property type="match status" value="1"/>
</dbReference>
<protein>
    <recommendedName>
        <fullName evidence="5">Pseudouridine synthase</fullName>
        <ecNumber evidence="5">5.4.99.-</ecNumber>
    </recommendedName>
</protein>
<feature type="domain" description="RNA-binding S4" evidence="6">
    <location>
        <begin position="4"/>
        <end position="64"/>
    </location>
</feature>
<dbReference type="SUPFAM" id="SSF55120">
    <property type="entry name" value="Pseudouridine synthase"/>
    <property type="match status" value="1"/>
</dbReference>
<dbReference type="InterPro" id="IPR000748">
    <property type="entry name" value="PsdUridine_synth_RsuA/RluB/E/F"/>
</dbReference>